<accession>A0A7R8YKU0</accession>
<dbReference type="GO" id="GO:0032259">
    <property type="term" value="P:methylation"/>
    <property type="evidence" value="ECO:0007669"/>
    <property type="project" value="UniProtKB-KW"/>
</dbReference>
<dbReference type="InterPro" id="IPR002877">
    <property type="entry name" value="RNA_MeTrfase_FtsJ_dom"/>
</dbReference>
<keyword evidence="10" id="KW-1185">Reference proteome</keyword>
<dbReference type="SUPFAM" id="SSF53335">
    <property type="entry name" value="S-adenosyl-L-methionine-dependent methyltransferases"/>
    <property type="match status" value="1"/>
</dbReference>
<feature type="binding site" evidence="7">
    <location>
        <position position="230"/>
    </location>
    <ligand>
        <name>S-adenosyl-L-methionine</name>
        <dbReference type="ChEBI" id="CHEBI:59789"/>
    </ligand>
</feature>
<dbReference type="GO" id="GO:0006370">
    <property type="term" value="P:7-methylguanosine mRNA capping"/>
    <property type="evidence" value="ECO:0007669"/>
    <property type="project" value="TreeGrafter"/>
</dbReference>
<dbReference type="AlphaFoldDB" id="A0A7R8YKU0"/>
<dbReference type="Pfam" id="PF01728">
    <property type="entry name" value="FtsJ"/>
    <property type="match status" value="1"/>
</dbReference>
<organism evidence="9 10">
    <name type="scientific">Hermetia illucens</name>
    <name type="common">Black soldier fly</name>
    <dbReference type="NCBI Taxonomy" id="343691"/>
    <lineage>
        <taxon>Eukaryota</taxon>
        <taxon>Metazoa</taxon>
        <taxon>Ecdysozoa</taxon>
        <taxon>Arthropoda</taxon>
        <taxon>Hexapoda</taxon>
        <taxon>Insecta</taxon>
        <taxon>Pterygota</taxon>
        <taxon>Neoptera</taxon>
        <taxon>Endopterygota</taxon>
        <taxon>Diptera</taxon>
        <taxon>Brachycera</taxon>
        <taxon>Stratiomyomorpha</taxon>
        <taxon>Stratiomyidae</taxon>
        <taxon>Hermetiinae</taxon>
        <taxon>Hermetia</taxon>
    </lineage>
</organism>
<feature type="domain" description="Adrift-type SAM-dependent 2'-O-MTase" evidence="8">
    <location>
        <begin position="109"/>
        <end position="317"/>
    </location>
</feature>
<evidence type="ECO:0000256" key="4">
    <source>
        <dbReference type="ARBA" id="ARBA00022679"/>
    </source>
</evidence>
<evidence type="ECO:0000313" key="10">
    <source>
        <dbReference type="Proteomes" id="UP000594454"/>
    </source>
</evidence>
<evidence type="ECO:0000259" key="8">
    <source>
        <dbReference type="PROSITE" id="PS51614"/>
    </source>
</evidence>
<gene>
    <name evidence="9" type="ORF">HERILL_LOCUS279</name>
</gene>
<evidence type="ECO:0000256" key="1">
    <source>
        <dbReference type="ARBA" id="ARBA00012770"/>
    </source>
</evidence>
<dbReference type="GO" id="GO:0004483">
    <property type="term" value="F:methyltransferase cap1 activity"/>
    <property type="evidence" value="ECO:0007669"/>
    <property type="project" value="TreeGrafter"/>
</dbReference>
<keyword evidence="3 7" id="KW-0489">Methyltransferase</keyword>
<dbReference type="InterPro" id="IPR025807">
    <property type="entry name" value="Adrift-typ_MeTrfase"/>
</dbReference>
<evidence type="ECO:0000313" key="9">
    <source>
        <dbReference type="EMBL" id="CAD7076890.1"/>
    </source>
</evidence>
<dbReference type="FunCoup" id="A0A7R8YKU0">
    <property type="interactions" value="2273"/>
</dbReference>
<sequence>MSSPCSPASFADESHALPKSFYPMLKKLLGNLFDKNFAFEKAESWKLPASNHYFAEDYKIDSLQVLKGKLNAVKSKLNDVQIEEWSAHTRRRNPSGEVAWRLKNAIEAEFVTQAWCKFFECLNRFPIVLGPRLNSIHLCEAPGAFIAALNHYLRSNYRAVEWKWLATTLNPYYEGNPLANMVIDDRFMLHTLENWIFGKDFTGDIMNKENIQDMALKATQLGDINLITADGSIDCMETPECQEEVVSSLHYAETCAALHMLSPGGSFILKMFTLFEATSAALLYLLNCLFDRVNLFKPATSKSGNSEVYVVCVGFRDDDCNFPAVLAAMMDHLQSPQHWPIFAYHALPADFLSQLENGARFFMHQQIMVIHRNIATYRNPGRADGKRCKLIRTHVTNHYLNMYNVRKIRDDEKILHPRHASVQYYQHSRIYTGSFTERQSLGCKSVGEKLAAFRSDLESLEAKLAWTYTTDSVPVEQNNYEIQIYRGKPVEQVYSSLFLNILLMHLMNKILKAAPNHGNMPFHVSMDSNEIQFETKEISLRKNFGSIERQFFKELIDNLVELQPQSVLIRGFPFLTHFSMSFLCLLTNVFEKTTFDSSRTITLERIQTKGREHLTRVKDVFEENNQIDFALCLMDIKELHSDPISEVATNYNNQNCLQYCRLLIEKST</sequence>
<dbReference type="OMA" id="EFVTVAW"/>
<dbReference type="InParanoid" id="A0A7R8YKU0"/>
<dbReference type="InterPro" id="IPR050851">
    <property type="entry name" value="mRNA_Cap_2O-Ribose_MeTrfase"/>
</dbReference>
<name>A0A7R8YKU0_HERIL</name>
<evidence type="ECO:0000256" key="2">
    <source>
        <dbReference type="ARBA" id="ARBA00021134"/>
    </source>
</evidence>
<evidence type="ECO:0000256" key="5">
    <source>
        <dbReference type="ARBA" id="ARBA00022691"/>
    </source>
</evidence>
<evidence type="ECO:0000256" key="7">
    <source>
        <dbReference type="PROSITE-ProRule" id="PRU00946"/>
    </source>
</evidence>
<dbReference type="Gene3D" id="3.40.50.12760">
    <property type="match status" value="1"/>
</dbReference>
<dbReference type="PROSITE" id="PS51614">
    <property type="entry name" value="SAM_MT_ADRIFT"/>
    <property type="match status" value="1"/>
</dbReference>
<keyword evidence="5 7" id="KW-0949">S-adenosyl-L-methionine</keyword>
<feature type="active site" description="Proton acceptor" evidence="7">
    <location>
        <position position="270"/>
    </location>
</feature>
<dbReference type="GO" id="GO:0005737">
    <property type="term" value="C:cytoplasm"/>
    <property type="evidence" value="ECO:0007669"/>
    <property type="project" value="TreeGrafter"/>
</dbReference>
<dbReference type="EMBL" id="LR899009">
    <property type="protein sequence ID" value="CAD7076890.1"/>
    <property type="molecule type" value="Genomic_DNA"/>
</dbReference>
<dbReference type="Proteomes" id="UP000594454">
    <property type="component" value="Chromosome 1"/>
</dbReference>
<dbReference type="GO" id="GO:0005634">
    <property type="term" value="C:nucleus"/>
    <property type="evidence" value="ECO:0007669"/>
    <property type="project" value="UniProtKB-ARBA"/>
</dbReference>
<proteinExistence type="predicted"/>
<dbReference type="PANTHER" id="PTHR16121:SF2">
    <property type="entry name" value="CAP-SPECIFIC MRNA (NUCLEOSIDE-2'-O-)-METHYLTRANSFERASE 2"/>
    <property type="match status" value="1"/>
</dbReference>
<dbReference type="InterPro" id="IPR029063">
    <property type="entry name" value="SAM-dependent_MTases_sf"/>
</dbReference>
<dbReference type="OrthoDB" id="429597at2759"/>
<feature type="binding site" evidence="7">
    <location>
        <position position="162"/>
    </location>
    <ligand>
        <name>S-adenosyl-L-methionine</name>
        <dbReference type="ChEBI" id="CHEBI:59789"/>
    </ligand>
</feature>
<protein>
    <recommendedName>
        <fullName evidence="2">Cap-specific mRNA (nucleoside-2'-O-)-methyltransferase 2</fullName>
        <ecNumber evidence="1">2.1.1.296</ecNumber>
    </recommendedName>
</protein>
<comment type="catalytic activity">
    <reaction evidence="6">
        <text>a 5'-end (N(7)-methyl 5'-triphosphoguanosine)-(2'-O-methyl-ribonucleoside)-(ribonucleotide) in mRNA + S-adenosyl-L-methionine = a 5'-end (N(7)-methyl 5'-triphosphoguanosine)-(2'-O-methyl-ribonucleoside)-(2'-O-methyl-ribonucleotide) in mRNA + S-adenosyl-L-homocysteine + H(+)</text>
        <dbReference type="Rhea" id="RHEA:67024"/>
        <dbReference type="Rhea" id="RHEA-COMP:17169"/>
        <dbReference type="Rhea" id="RHEA-COMP:17170"/>
        <dbReference type="ChEBI" id="CHEBI:15378"/>
        <dbReference type="ChEBI" id="CHEBI:57856"/>
        <dbReference type="ChEBI" id="CHEBI:59789"/>
        <dbReference type="ChEBI" id="CHEBI:167612"/>
        <dbReference type="ChEBI" id="CHEBI:167614"/>
        <dbReference type="EC" id="2.1.1.296"/>
    </reaction>
</comment>
<dbReference type="EC" id="2.1.1.296" evidence="1"/>
<keyword evidence="4 7" id="KW-0808">Transferase</keyword>
<evidence type="ECO:0000256" key="3">
    <source>
        <dbReference type="ARBA" id="ARBA00022603"/>
    </source>
</evidence>
<feature type="binding site" evidence="7">
    <location>
        <position position="143"/>
    </location>
    <ligand>
        <name>S-adenosyl-L-methionine</name>
        <dbReference type="ChEBI" id="CHEBI:59789"/>
    </ligand>
</feature>
<dbReference type="PANTHER" id="PTHR16121">
    <property type="entry name" value="CAP-SPECIFIC MRNA (NUCLEOSIDE-2'-O-)-METHYLTRANSFERASE 1-RELATED"/>
    <property type="match status" value="1"/>
</dbReference>
<dbReference type="GO" id="GO:0120550">
    <property type="term" value="F:methyltransferase cap2 activity"/>
    <property type="evidence" value="ECO:0007669"/>
    <property type="project" value="UniProtKB-EC"/>
</dbReference>
<evidence type="ECO:0000256" key="6">
    <source>
        <dbReference type="ARBA" id="ARBA00049477"/>
    </source>
</evidence>
<reference evidence="9 10" key="1">
    <citation type="submission" date="2020-11" db="EMBL/GenBank/DDBJ databases">
        <authorList>
            <person name="Wallbank WR R."/>
            <person name="Pardo Diaz C."/>
            <person name="Kozak K."/>
            <person name="Martin S."/>
            <person name="Jiggins C."/>
            <person name="Moest M."/>
            <person name="Warren A I."/>
            <person name="Generalovic N T."/>
            <person name="Byers J.R.P. K."/>
            <person name="Montejo-Kovacevich G."/>
            <person name="Yen C E."/>
        </authorList>
    </citation>
    <scope>NUCLEOTIDE SEQUENCE [LARGE SCALE GENOMIC DNA]</scope>
</reference>